<keyword evidence="4" id="KW-1185">Reference proteome</keyword>
<evidence type="ECO:0000256" key="2">
    <source>
        <dbReference type="SAM" id="Coils"/>
    </source>
</evidence>
<comment type="caution">
    <text evidence="3">The sequence shown here is derived from an EMBL/GenBank/DDBJ whole genome shotgun (WGS) entry which is preliminary data.</text>
</comment>
<keyword evidence="3" id="KW-0969">Cilium</keyword>
<evidence type="ECO:0000313" key="3">
    <source>
        <dbReference type="EMBL" id="MEQ2554435.1"/>
    </source>
</evidence>
<proteinExistence type="predicted"/>
<dbReference type="Pfam" id="PF05130">
    <property type="entry name" value="FlgN"/>
    <property type="match status" value="1"/>
</dbReference>
<keyword evidence="3" id="KW-0966">Cell projection</keyword>
<keyword evidence="2" id="KW-0175">Coiled coil</keyword>
<dbReference type="InterPro" id="IPR007809">
    <property type="entry name" value="FlgN-like"/>
</dbReference>
<dbReference type="EMBL" id="JBBMFS010000003">
    <property type="protein sequence ID" value="MEQ2554435.1"/>
    <property type="molecule type" value="Genomic_DNA"/>
</dbReference>
<dbReference type="SUPFAM" id="SSF140566">
    <property type="entry name" value="FlgN-like"/>
    <property type="match status" value="1"/>
</dbReference>
<dbReference type="InterPro" id="IPR036679">
    <property type="entry name" value="FlgN-like_sf"/>
</dbReference>
<name>A0ABV1H404_9FIRM</name>
<dbReference type="Proteomes" id="UP001546774">
    <property type="component" value="Unassembled WGS sequence"/>
</dbReference>
<keyword evidence="3" id="KW-0282">Flagellum</keyword>
<feature type="coiled-coil region" evidence="2">
    <location>
        <begin position="99"/>
        <end position="126"/>
    </location>
</feature>
<evidence type="ECO:0000313" key="4">
    <source>
        <dbReference type="Proteomes" id="UP001546774"/>
    </source>
</evidence>
<evidence type="ECO:0000256" key="1">
    <source>
        <dbReference type="ARBA" id="ARBA00022795"/>
    </source>
</evidence>
<protein>
    <submittedName>
        <fullName evidence="3">Flagellar protein FlgN</fullName>
    </submittedName>
</protein>
<dbReference type="Gene3D" id="1.20.58.300">
    <property type="entry name" value="FlgN-like"/>
    <property type="match status" value="1"/>
</dbReference>
<reference evidence="3" key="1">
    <citation type="submission" date="2024-03" db="EMBL/GenBank/DDBJ databases">
        <title>Human intestinal bacterial collection.</title>
        <authorList>
            <person name="Pauvert C."/>
            <person name="Hitch T.C.A."/>
            <person name="Clavel T."/>
        </authorList>
    </citation>
    <scope>NUCLEOTIDE SEQUENCE [LARGE SCALE GENOMIC DNA]</scope>
    <source>
        <strain evidence="3">CLA-AA-H89B</strain>
    </source>
</reference>
<organism evidence="3 4">
    <name type="scientific">Lachnospira intestinalis</name>
    <dbReference type="NCBI Taxonomy" id="3133158"/>
    <lineage>
        <taxon>Bacteria</taxon>
        <taxon>Bacillati</taxon>
        <taxon>Bacillota</taxon>
        <taxon>Clostridia</taxon>
        <taxon>Lachnospirales</taxon>
        <taxon>Lachnospiraceae</taxon>
        <taxon>Lachnospira</taxon>
    </lineage>
</organism>
<gene>
    <name evidence="3" type="ORF">WMO37_05300</name>
</gene>
<keyword evidence="1" id="KW-1005">Bacterial flagellum biogenesis</keyword>
<sequence>MASLIDTLIDVLGQEDAEYKKLLELSNNKTKAIVGADIERLQDILVQEQARIDAINKLEQQRMENVDDICNVLNLRRTDIKLEDILEVLKKQPKEHDALAAVNAQLKKTLNELMKINENNKLLTKESLDMVEFELNIAKNAVLTPQTGNYSKNAYDEERIQTVSGFDARQ</sequence>
<accession>A0ABV1H404</accession>